<name>A0ABW4VKD0_9BACT</name>
<gene>
    <name evidence="1" type="ORF">ACFSKL_04205</name>
</gene>
<reference evidence="2" key="1">
    <citation type="journal article" date="2019" name="Int. J. Syst. Evol. Microbiol.">
        <title>The Global Catalogue of Microorganisms (GCM) 10K type strain sequencing project: providing services to taxonomists for standard genome sequencing and annotation.</title>
        <authorList>
            <consortium name="The Broad Institute Genomics Platform"/>
            <consortium name="The Broad Institute Genome Sequencing Center for Infectious Disease"/>
            <person name="Wu L."/>
            <person name="Ma J."/>
        </authorList>
    </citation>
    <scope>NUCLEOTIDE SEQUENCE [LARGE SCALE GENOMIC DNA]</scope>
    <source>
        <strain evidence="2">CGMCC 1.15180</strain>
    </source>
</reference>
<evidence type="ECO:0000313" key="1">
    <source>
        <dbReference type="EMBL" id="MFD2033980.1"/>
    </source>
</evidence>
<keyword evidence="2" id="KW-1185">Reference proteome</keyword>
<dbReference type="RefSeq" id="WP_376883772.1">
    <property type="nucleotide sequence ID" value="NZ_JBHUHR010000014.1"/>
</dbReference>
<dbReference type="Proteomes" id="UP001597361">
    <property type="component" value="Unassembled WGS sequence"/>
</dbReference>
<proteinExistence type="predicted"/>
<organism evidence="1 2">
    <name type="scientific">Belliella marina</name>
    <dbReference type="NCBI Taxonomy" id="1644146"/>
    <lineage>
        <taxon>Bacteria</taxon>
        <taxon>Pseudomonadati</taxon>
        <taxon>Bacteroidota</taxon>
        <taxon>Cytophagia</taxon>
        <taxon>Cytophagales</taxon>
        <taxon>Cyclobacteriaceae</taxon>
        <taxon>Belliella</taxon>
    </lineage>
</organism>
<dbReference type="EMBL" id="JBHUHR010000014">
    <property type="protein sequence ID" value="MFD2033980.1"/>
    <property type="molecule type" value="Genomic_DNA"/>
</dbReference>
<dbReference type="SUPFAM" id="SSF56399">
    <property type="entry name" value="ADP-ribosylation"/>
    <property type="match status" value="1"/>
</dbReference>
<comment type="caution">
    <text evidence="1">The sequence shown here is derived from an EMBL/GenBank/DDBJ whole genome shotgun (WGS) entry which is preliminary data.</text>
</comment>
<sequence length="177" mass="20731">MFRVDKRNFATSDIIKPQEISCQDSEDFGEGKQILEKILLEELPDGKQGADRKTGLYIFAELSDAIRFCCRMSNSKIYKVESLEDTTCYHRGDMNWTEIMNEFLNNENTLRQMARLYWEGRKTFKPCWEMLVNKIKVTNIIVGDNNSRTDLCRAYQTANGNVEQIDFYIEALNQNRQ</sequence>
<accession>A0ABW4VKD0</accession>
<protein>
    <submittedName>
        <fullName evidence="1">Uncharacterized protein</fullName>
    </submittedName>
</protein>
<evidence type="ECO:0000313" key="2">
    <source>
        <dbReference type="Proteomes" id="UP001597361"/>
    </source>
</evidence>